<evidence type="ECO:0008006" key="3">
    <source>
        <dbReference type="Google" id="ProtNLM"/>
    </source>
</evidence>
<evidence type="ECO:0000313" key="2">
    <source>
        <dbReference type="Proteomes" id="UP001517247"/>
    </source>
</evidence>
<comment type="caution">
    <text evidence="1">The sequence shown here is derived from an EMBL/GenBank/DDBJ whole genome shotgun (WGS) entry which is preliminary data.</text>
</comment>
<proteinExistence type="predicted"/>
<dbReference type="RefSeq" id="WP_138721331.1">
    <property type="nucleotide sequence ID" value="NZ_SSHJ02000001.1"/>
</dbReference>
<dbReference type="Proteomes" id="UP001517247">
    <property type="component" value="Unassembled WGS sequence"/>
</dbReference>
<dbReference type="EMBL" id="SSHJ02000001">
    <property type="protein sequence ID" value="MFN0254152.1"/>
    <property type="molecule type" value="Genomic_DNA"/>
</dbReference>
<keyword evidence="2" id="KW-1185">Reference proteome</keyword>
<evidence type="ECO:0000313" key="1">
    <source>
        <dbReference type="EMBL" id="MFN0254152.1"/>
    </source>
</evidence>
<organism evidence="1 2">
    <name type="scientific">Pedobacter ureilyticus</name>
    <dbReference type="NCBI Taxonomy" id="1393051"/>
    <lineage>
        <taxon>Bacteria</taxon>
        <taxon>Pseudomonadati</taxon>
        <taxon>Bacteroidota</taxon>
        <taxon>Sphingobacteriia</taxon>
        <taxon>Sphingobacteriales</taxon>
        <taxon>Sphingobacteriaceae</taxon>
        <taxon>Pedobacter</taxon>
    </lineage>
</organism>
<name>A0ABW9J2Q3_9SPHI</name>
<sequence>MKIIKTVKIIVGAAGLLLIFRLINPDLTKKITILDCESTYKKSVFGKEYEGYNYHNAKMDIAKCLSEKFLATKNQKYEIEIRKILNEFEAYDEIKKDPIENICKDRETIFIYWYYE</sequence>
<protein>
    <recommendedName>
        <fullName evidence="3">DUF4258 domain-containing protein</fullName>
    </recommendedName>
</protein>
<reference evidence="1 2" key="1">
    <citation type="submission" date="2024-12" db="EMBL/GenBank/DDBJ databases">
        <authorList>
            <person name="Hu S."/>
        </authorList>
    </citation>
    <scope>NUCLEOTIDE SEQUENCE [LARGE SCALE GENOMIC DNA]</scope>
    <source>
        <strain evidence="1 2">THG-T11</strain>
    </source>
</reference>
<accession>A0ABW9J2Q3</accession>
<gene>
    <name evidence="1" type="ORF">E6A44_001105</name>
</gene>